<dbReference type="STRING" id="4555.A0A368PPR0"/>
<feature type="compositionally biased region" description="Basic residues" evidence="2">
    <location>
        <begin position="80"/>
        <end position="93"/>
    </location>
</feature>
<comment type="similarity">
    <text evidence="1">Belongs to the UDP-glycosyltransferase family.</text>
</comment>
<evidence type="ECO:0000256" key="2">
    <source>
        <dbReference type="SAM" id="MobiDB-lite"/>
    </source>
</evidence>
<name>A0A368PPR0_SETIT</name>
<accession>A0A368PPR0</accession>
<feature type="region of interest" description="Disordered" evidence="2">
    <location>
        <begin position="80"/>
        <end position="115"/>
    </location>
</feature>
<reference evidence="3" key="1">
    <citation type="journal article" date="2012" name="Nat. Biotechnol.">
        <title>Reference genome sequence of the model plant Setaria.</title>
        <authorList>
            <person name="Bennetzen J.L."/>
            <person name="Schmutz J."/>
            <person name="Wang H."/>
            <person name="Percifield R."/>
            <person name="Hawkins J."/>
            <person name="Pontaroli A.C."/>
            <person name="Estep M."/>
            <person name="Feng L."/>
            <person name="Vaughn J.N."/>
            <person name="Grimwood J."/>
            <person name="Jenkins J."/>
            <person name="Barry K."/>
            <person name="Lindquist E."/>
            <person name="Hellsten U."/>
            <person name="Deshpande S."/>
            <person name="Wang X."/>
            <person name="Wu X."/>
            <person name="Mitros T."/>
            <person name="Triplett J."/>
            <person name="Yang X."/>
            <person name="Ye C.Y."/>
            <person name="Mauro-Herrera M."/>
            <person name="Wang L."/>
            <person name="Li P."/>
            <person name="Sharma M."/>
            <person name="Sharma R."/>
            <person name="Ronald P.C."/>
            <person name="Panaud O."/>
            <person name="Kellogg E.A."/>
            <person name="Brutnell T.P."/>
            <person name="Doust A.N."/>
            <person name="Tuskan G.A."/>
            <person name="Rokhsar D."/>
            <person name="Devos K.M."/>
        </authorList>
    </citation>
    <scope>NUCLEOTIDE SEQUENCE [LARGE SCALE GENOMIC DNA]</scope>
    <source>
        <strain evidence="3">Yugu1</strain>
    </source>
</reference>
<organism evidence="3">
    <name type="scientific">Setaria italica</name>
    <name type="common">Foxtail millet</name>
    <name type="synonym">Panicum italicum</name>
    <dbReference type="NCBI Taxonomy" id="4555"/>
    <lineage>
        <taxon>Eukaryota</taxon>
        <taxon>Viridiplantae</taxon>
        <taxon>Streptophyta</taxon>
        <taxon>Embryophyta</taxon>
        <taxon>Tracheophyta</taxon>
        <taxon>Spermatophyta</taxon>
        <taxon>Magnoliopsida</taxon>
        <taxon>Liliopsida</taxon>
        <taxon>Poales</taxon>
        <taxon>Poaceae</taxon>
        <taxon>PACMAD clade</taxon>
        <taxon>Panicoideae</taxon>
        <taxon>Panicodae</taxon>
        <taxon>Paniceae</taxon>
        <taxon>Cenchrinae</taxon>
        <taxon>Setaria</taxon>
    </lineage>
</organism>
<evidence type="ECO:0000256" key="1">
    <source>
        <dbReference type="ARBA" id="ARBA00009995"/>
    </source>
</evidence>
<dbReference type="PANTHER" id="PTHR11926">
    <property type="entry name" value="GLUCOSYL/GLUCURONOSYL TRANSFERASES"/>
    <property type="match status" value="1"/>
</dbReference>
<dbReference type="PANTHER" id="PTHR11926:SF1071">
    <property type="entry name" value="GLYCOSYLTRANSFERASE"/>
    <property type="match status" value="1"/>
</dbReference>
<sequence length="219" mass="25084">MVKLANVLHCRHFHVTFVNTEYNHRRRLVRSRGPAAGAGLPGFRFATIPDGLPESDADATQDPASLCDSTMTTCTPHLKKLAARPAQRRRQRGAARDVRRGGQRHELQLGRRQGGRRAVRALLDRQRMRLHGLPPLPVPHRRRPCTSQRFVCTNLYEEQLRNGCLDTPVGWARGVSKHMRLRDFPTFIYTMRRGDVLLDFMMREVARTDAVILNTFDEL</sequence>
<proteinExistence type="inferred from homology"/>
<dbReference type="Gene3D" id="3.40.50.2000">
    <property type="entry name" value="Glycogen Phosphorylase B"/>
    <property type="match status" value="2"/>
</dbReference>
<feature type="compositionally biased region" description="Basic and acidic residues" evidence="2">
    <location>
        <begin position="94"/>
        <end position="109"/>
    </location>
</feature>
<dbReference type="AlphaFoldDB" id="A0A368PPR0"/>
<gene>
    <name evidence="3" type="ORF">SETIT_1G208300v2</name>
</gene>
<dbReference type="SUPFAM" id="SSF53756">
    <property type="entry name" value="UDP-Glycosyltransferase/glycogen phosphorylase"/>
    <property type="match status" value="1"/>
</dbReference>
<dbReference type="EMBL" id="CM003528">
    <property type="protein sequence ID" value="RCV06990.1"/>
    <property type="molecule type" value="Genomic_DNA"/>
</dbReference>
<dbReference type="OrthoDB" id="5835829at2759"/>
<reference evidence="3" key="2">
    <citation type="submission" date="2015-07" db="EMBL/GenBank/DDBJ databases">
        <authorList>
            <person name="Noorani M."/>
        </authorList>
    </citation>
    <scope>NUCLEOTIDE SEQUENCE</scope>
    <source>
        <strain evidence="3">Yugu1</strain>
    </source>
</reference>
<evidence type="ECO:0000313" key="3">
    <source>
        <dbReference type="EMBL" id="RCV06990.1"/>
    </source>
</evidence>
<protein>
    <submittedName>
        <fullName evidence="3">Uncharacterized protein</fullName>
    </submittedName>
</protein>